<protein>
    <submittedName>
        <fullName evidence="1">Uncharacterized protein</fullName>
    </submittedName>
</protein>
<dbReference type="RefSeq" id="WP_200594599.1">
    <property type="nucleotide sequence ID" value="NZ_JAEPBG010000009.1"/>
</dbReference>
<dbReference type="EMBL" id="JAEPBG010000009">
    <property type="protein sequence ID" value="MBK4736798.1"/>
    <property type="molecule type" value="Genomic_DNA"/>
</dbReference>
<evidence type="ECO:0000313" key="1">
    <source>
        <dbReference type="EMBL" id="MBK4736798.1"/>
    </source>
</evidence>
<dbReference type="AlphaFoldDB" id="A0A934W8H4"/>
<dbReference type="Proteomes" id="UP000622890">
    <property type="component" value="Unassembled WGS sequence"/>
</dbReference>
<reference evidence="1" key="1">
    <citation type="submission" date="2021-01" db="EMBL/GenBank/DDBJ databases">
        <title>Genome sequence of strain Noviherbaspirillum sp. DKR-6.</title>
        <authorList>
            <person name="Chaudhary D.K."/>
        </authorList>
    </citation>
    <scope>NUCLEOTIDE SEQUENCE</scope>
    <source>
        <strain evidence="1">DKR-6</strain>
    </source>
</reference>
<evidence type="ECO:0000313" key="2">
    <source>
        <dbReference type="Proteomes" id="UP000622890"/>
    </source>
</evidence>
<accession>A0A934W8H4</accession>
<gene>
    <name evidence="1" type="ORF">JJB74_19405</name>
</gene>
<comment type="caution">
    <text evidence="1">The sequence shown here is derived from an EMBL/GenBank/DDBJ whole genome shotgun (WGS) entry which is preliminary data.</text>
</comment>
<name>A0A934W8H4_9BURK</name>
<organism evidence="1 2">
    <name type="scientific">Noviherbaspirillum pedocola</name>
    <dbReference type="NCBI Taxonomy" id="2801341"/>
    <lineage>
        <taxon>Bacteria</taxon>
        <taxon>Pseudomonadati</taxon>
        <taxon>Pseudomonadota</taxon>
        <taxon>Betaproteobacteria</taxon>
        <taxon>Burkholderiales</taxon>
        <taxon>Oxalobacteraceae</taxon>
        <taxon>Noviherbaspirillum</taxon>
    </lineage>
</organism>
<keyword evidence="2" id="KW-1185">Reference proteome</keyword>
<proteinExistence type="predicted"/>
<sequence>MKSDDFAIQAAKHNGNIDRKSSRFANADLAMGQSSLIRKTFSLPSEECVAIDILRGLAASQGKFPSHSEIVRAGLILLQTLSGLELSKALDQVAHLVPGRKAT</sequence>